<dbReference type="Gene3D" id="3.40.30.10">
    <property type="entry name" value="Glutaredoxin"/>
    <property type="match status" value="1"/>
</dbReference>
<sequence length="160" mass="17450">MRLLGVLLGVVLLLAGCGEKAPPPEKFQFTAKTLEGAEFRGDKLVGQPAVLWFWTPWCPSCNAEAKTVAEIAQRHDKIQFVGVAAEDQLDAMKKFVADHQMTGFPHLADLDGSVWKRFGVTAQPTFAFVKSDGSVELLTGAPTKEQLDERVSALTPKNQP</sequence>
<dbReference type="EMBL" id="JAAMPJ010000003">
    <property type="protein sequence ID" value="NGY60047.1"/>
    <property type="molecule type" value="Genomic_DNA"/>
</dbReference>
<dbReference type="InterPro" id="IPR050553">
    <property type="entry name" value="Thioredoxin_ResA/DsbE_sf"/>
</dbReference>
<dbReference type="InterPro" id="IPR017937">
    <property type="entry name" value="Thioredoxin_CS"/>
</dbReference>
<proteinExistence type="predicted"/>
<evidence type="ECO:0000313" key="2">
    <source>
        <dbReference type="EMBL" id="NGY60047.1"/>
    </source>
</evidence>
<feature type="domain" description="Thioredoxin" evidence="1">
    <location>
        <begin position="20"/>
        <end position="156"/>
    </location>
</feature>
<dbReference type="Proteomes" id="UP000481360">
    <property type="component" value="Unassembled WGS sequence"/>
</dbReference>
<evidence type="ECO:0000259" key="1">
    <source>
        <dbReference type="PROSITE" id="PS51352"/>
    </source>
</evidence>
<keyword evidence="3" id="KW-1185">Reference proteome</keyword>
<dbReference type="RefSeq" id="WP_166046048.1">
    <property type="nucleotide sequence ID" value="NZ_JAAMPJ010000003.1"/>
</dbReference>
<organism evidence="2 3">
    <name type="scientific">Lentzea alba</name>
    <dbReference type="NCBI Taxonomy" id="2714351"/>
    <lineage>
        <taxon>Bacteria</taxon>
        <taxon>Bacillati</taxon>
        <taxon>Actinomycetota</taxon>
        <taxon>Actinomycetes</taxon>
        <taxon>Pseudonocardiales</taxon>
        <taxon>Pseudonocardiaceae</taxon>
        <taxon>Lentzea</taxon>
    </lineage>
</organism>
<dbReference type="PROSITE" id="PS00194">
    <property type="entry name" value="THIOREDOXIN_1"/>
    <property type="match status" value="1"/>
</dbReference>
<dbReference type="PROSITE" id="PS51257">
    <property type="entry name" value="PROKAR_LIPOPROTEIN"/>
    <property type="match status" value="1"/>
</dbReference>
<evidence type="ECO:0000313" key="3">
    <source>
        <dbReference type="Proteomes" id="UP000481360"/>
    </source>
</evidence>
<reference evidence="2 3" key="1">
    <citation type="submission" date="2020-03" db="EMBL/GenBank/DDBJ databases">
        <title>Isolation and identification of active actinomycetes.</title>
        <authorList>
            <person name="Sun X."/>
        </authorList>
    </citation>
    <scope>NUCLEOTIDE SEQUENCE [LARGE SCALE GENOMIC DNA]</scope>
    <source>
        <strain evidence="2 3">NEAU-D13</strain>
    </source>
</reference>
<protein>
    <submittedName>
        <fullName evidence="2">Redoxin domain-containing protein</fullName>
    </submittedName>
</protein>
<dbReference type="AlphaFoldDB" id="A0A7C9RQG6"/>
<gene>
    <name evidence="2" type="ORF">G7043_14050</name>
</gene>
<comment type="caution">
    <text evidence="2">The sequence shown here is derived from an EMBL/GenBank/DDBJ whole genome shotgun (WGS) entry which is preliminary data.</text>
</comment>
<dbReference type="SUPFAM" id="SSF52833">
    <property type="entry name" value="Thioredoxin-like"/>
    <property type="match status" value="1"/>
</dbReference>
<dbReference type="PROSITE" id="PS51352">
    <property type="entry name" value="THIOREDOXIN_2"/>
    <property type="match status" value="1"/>
</dbReference>
<dbReference type="PANTHER" id="PTHR42852">
    <property type="entry name" value="THIOL:DISULFIDE INTERCHANGE PROTEIN DSBE"/>
    <property type="match status" value="1"/>
</dbReference>
<dbReference type="InterPro" id="IPR013766">
    <property type="entry name" value="Thioredoxin_domain"/>
</dbReference>
<dbReference type="InterPro" id="IPR036249">
    <property type="entry name" value="Thioredoxin-like_sf"/>
</dbReference>
<dbReference type="Pfam" id="PF00578">
    <property type="entry name" value="AhpC-TSA"/>
    <property type="match status" value="1"/>
</dbReference>
<name>A0A7C9RQG6_9PSEU</name>
<dbReference type="PANTHER" id="PTHR42852:SF17">
    <property type="entry name" value="THIOREDOXIN-LIKE PROTEIN HI_1115"/>
    <property type="match status" value="1"/>
</dbReference>
<dbReference type="GO" id="GO:0016209">
    <property type="term" value="F:antioxidant activity"/>
    <property type="evidence" value="ECO:0007669"/>
    <property type="project" value="InterPro"/>
</dbReference>
<accession>A0A7C9RQG6</accession>
<dbReference type="InterPro" id="IPR000866">
    <property type="entry name" value="AhpC/TSA"/>
</dbReference>
<dbReference type="GO" id="GO:0016491">
    <property type="term" value="F:oxidoreductase activity"/>
    <property type="evidence" value="ECO:0007669"/>
    <property type="project" value="InterPro"/>
</dbReference>